<dbReference type="PANTHER" id="PTHR46641">
    <property type="entry name" value="FMRFAMIDE RECEPTOR-RELATED"/>
    <property type="match status" value="1"/>
</dbReference>
<feature type="transmembrane region" description="Helical" evidence="5">
    <location>
        <begin position="274"/>
        <end position="298"/>
    </location>
</feature>
<evidence type="ECO:0000256" key="2">
    <source>
        <dbReference type="ARBA" id="ARBA00022692"/>
    </source>
</evidence>
<evidence type="ECO:0000259" key="6">
    <source>
        <dbReference type="PROSITE" id="PS50262"/>
    </source>
</evidence>
<dbReference type="InterPro" id="IPR000276">
    <property type="entry name" value="GPCR_Rhodpsn"/>
</dbReference>
<dbReference type="PANTHER" id="PTHR46641:SF2">
    <property type="entry name" value="FMRFAMIDE RECEPTOR"/>
    <property type="match status" value="1"/>
</dbReference>
<name>A0AAV4J364_9GAST</name>
<feature type="transmembrane region" description="Helical" evidence="5">
    <location>
        <begin position="310"/>
        <end position="333"/>
    </location>
</feature>
<evidence type="ECO:0000313" key="7">
    <source>
        <dbReference type="EMBL" id="GFS16088.1"/>
    </source>
</evidence>
<feature type="transmembrane region" description="Helical" evidence="5">
    <location>
        <begin position="161"/>
        <end position="181"/>
    </location>
</feature>
<keyword evidence="2 5" id="KW-0812">Transmembrane</keyword>
<dbReference type="GO" id="GO:0016020">
    <property type="term" value="C:membrane"/>
    <property type="evidence" value="ECO:0007669"/>
    <property type="project" value="UniProtKB-SubCell"/>
</dbReference>
<dbReference type="EMBL" id="BMAT01002883">
    <property type="protein sequence ID" value="GFS16088.1"/>
    <property type="molecule type" value="Genomic_DNA"/>
</dbReference>
<feature type="transmembrane region" description="Helical" evidence="5">
    <location>
        <begin position="75"/>
        <end position="98"/>
    </location>
</feature>
<comment type="caution">
    <text evidence="7">The sequence shown here is derived from an EMBL/GenBank/DDBJ whole genome shotgun (WGS) entry which is preliminary data.</text>
</comment>
<gene>
    <name evidence="7" type="ORF">ElyMa_001464000</name>
</gene>
<dbReference type="PROSITE" id="PS50262">
    <property type="entry name" value="G_PROTEIN_RECEP_F1_2"/>
    <property type="match status" value="1"/>
</dbReference>
<evidence type="ECO:0000256" key="4">
    <source>
        <dbReference type="ARBA" id="ARBA00023136"/>
    </source>
</evidence>
<protein>
    <submittedName>
        <fullName evidence="7">FMRFamide receptor</fullName>
    </submittedName>
</protein>
<reference evidence="7 8" key="1">
    <citation type="journal article" date="2021" name="Elife">
        <title>Chloroplast acquisition without the gene transfer in kleptoplastic sea slugs, Plakobranchus ocellatus.</title>
        <authorList>
            <person name="Maeda T."/>
            <person name="Takahashi S."/>
            <person name="Yoshida T."/>
            <person name="Shimamura S."/>
            <person name="Takaki Y."/>
            <person name="Nagai Y."/>
            <person name="Toyoda A."/>
            <person name="Suzuki Y."/>
            <person name="Arimoto A."/>
            <person name="Ishii H."/>
            <person name="Satoh N."/>
            <person name="Nishiyama T."/>
            <person name="Hasebe M."/>
            <person name="Maruyama T."/>
            <person name="Minagawa J."/>
            <person name="Obokata J."/>
            <person name="Shigenobu S."/>
        </authorList>
    </citation>
    <scope>NUCLEOTIDE SEQUENCE [LARGE SCALE GENOMIC DNA]</scope>
</reference>
<proteinExistence type="predicted"/>
<dbReference type="InterPro" id="IPR017452">
    <property type="entry name" value="GPCR_Rhodpsn_7TM"/>
</dbReference>
<comment type="subcellular location">
    <subcellularLocation>
        <location evidence="1">Membrane</location>
    </subcellularLocation>
</comment>
<accession>A0AAV4J364</accession>
<dbReference type="AlphaFoldDB" id="A0AAV4J364"/>
<dbReference type="Gene3D" id="1.20.1070.10">
    <property type="entry name" value="Rhodopsin 7-helix transmembrane proteins"/>
    <property type="match status" value="1"/>
</dbReference>
<feature type="domain" description="G-protein coupled receptors family 1 profile" evidence="6">
    <location>
        <begin position="55"/>
        <end position="334"/>
    </location>
</feature>
<evidence type="ECO:0000256" key="5">
    <source>
        <dbReference type="SAM" id="Phobius"/>
    </source>
</evidence>
<evidence type="ECO:0000256" key="1">
    <source>
        <dbReference type="ARBA" id="ARBA00004370"/>
    </source>
</evidence>
<evidence type="ECO:0000256" key="3">
    <source>
        <dbReference type="ARBA" id="ARBA00022989"/>
    </source>
</evidence>
<feature type="transmembrane region" description="Helical" evidence="5">
    <location>
        <begin position="40"/>
        <end position="63"/>
    </location>
</feature>
<keyword evidence="7" id="KW-0675">Receptor</keyword>
<sequence length="356" mass="39707">MFLYEVMKFEMDQDLRDALDNETNRTSLPLESVYFTTRPIFSWAMMTIGSLGIIGNILTLFVYSRLGFSTSINISYTALAVSDLFCVLTSMVLGVRFIGIPLPTRNAQARGQIFALLGAYPHTAFSRTTSLLTAWISLERCLCVVFPIKVKIMITRRVTEFAVTTIFLLGCFPLVFLYSGYMTKRQQEPKSNMTSLVLPNSDGPVGKKFDAPALFLFGLVYPIVSSVTVMVCTVALIFKLRQSTRWRRLNATAATRGVPPYHSTSTKELRVTRVVVTITSIFLVCSLPTAAHLLAISSVDGYSGSGHLRYIGWINSMVIVLFAEINSSLNFVIFTASGLRFRQVLLQIMTGWVCRI</sequence>
<keyword evidence="3 5" id="KW-1133">Transmembrane helix</keyword>
<dbReference type="SUPFAM" id="SSF81321">
    <property type="entry name" value="Family A G protein-coupled receptor-like"/>
    <property type="match status" value="1"/>
</dbReference>
<dbReference type="PRINTS" id="PR00237">
    <property type="entry name" value="GPCRRHODOPSN"/>
</dbReference>
<evidence type="ECO:0000313" key="8">
    <source>
        <dbReference type="Proteomes" id="UP000762676"/>
    </source>
</evidence>
<feature type="transmembrane region" description="Helical" evidence="5">
    <location>
        <begin position="213"/>
        <end position="238"/>
    </location>
</feature>
<keyword evidence="8" id="KW-1185">Reference proteome</keyword>
<dbReference type="GO" id="GO:0004930">
    <property type="term" value="F:G protein-coupled receptor activity"/>
    <property type="evidence" value="ECO:0007669"/>
    <property type="project" value="InterPro"/>
</dbReference>
<dbReference type="InterPro" id="IPR052954">
    <property type="entry name" value="GPCR-Ligand_Int"/>
</dbReference>
<keyword evidence="4 5" id="KW-0472">Membrane</keyword>
<dbReference type="Proteomes" id="UP000762676">
    <property type="component" value="Unassembled WGS sequence"/>
</dbReference>
<organism evidence="7 8">
    <name type="scientific">Elysia marginata</name>
    <dbReference type="NCBI Taxonomy" id="1093978"/>
    <lineage>
        <taxon>Eukaryota</taxon>
        <taxon>Metazoa</taxon>
        <taxon>Spiralia</taxon>
        <taxon>Lophotrochozoa</taxon>
        <taxon>Mollusca</taxon>
        <taxon>Gastropoda</taxon>
        <taxon>Heterobranchia</taxon>
        <taxon>Euthyneura</taxon>
        <taxon>Panpulmonata</taxon>
        <taxon>Sacoglossa</taxon>
        <taxon>Placobranchoidea</taxon>
        <taxon>Plakobranchidae</taxon>
        <taxon>Elysia</taxon>
    </lineage>
</organism>
<dbReference type="Pfam" id="PF00001">
    <property type="entry name" value="7tm_1"/>
    <property type="match status" value="1"/>
</dbReference>